<dbReference type="Proteomes" id="UP000054107">
    <property type="component" value="Unassembled WGS sequence"/>
</dbReference>
<feature type="compositionally biased region" description="Low complexity" evidence="1">
    <location>
        <begin position="64"/>
        <end position="73"/>
    </location>
</feature>
<evidence type="ECO:0000256" key="1">
    <source>
        <dbReference type="SAM" id="MobiDB-lite"/>
    </source>
</evidence>
<evidence type="ECO:0000313" key="2">
    <source>
        <dbReference type="EMBL" id="CEP12222.1"/>
    </source>
</evidence>
<keyword evidence="3" id="KW-1185">Reference proteome</keyword>
<dbReference type="EMBL" id="LN727599">
    <property type="protein sequence ID" value="CEP12222.1"/>
    <property type="molecule type" value="Genomic_DNA"/>
</dbReference>
<name>A0A0B7N496_9FUNG</name>
<dbReference type="AlphaFoldDB" id="A0A0B7N496"/>
<feature type="compositionally biased region" description="Low complexity" evidence="1">
    <location>
        <begin position="107"/>
        <end position="119"/>
    </location>
</feature>
<protein>
    <submittedName>
        <fullName evidence="2">Uncharacterized protein</fullName>
    </submittedName>
</protein>
<feature type="compositionally biased region" description="Pro residues" evidence="1">
    <location>
        <begin position="49"/>
        <end position="63"/>
    </location>
</feature>
<organism evidence="2 3">
    <name type="scientific">Parasitella parasitica</name>
    <dbReference type="NCBI Taxonomy" id="35722"/>
    <lineage>
        <taxon>Eukaryota</taxon>
        <taxon>Fungi</taxon>
        <taxon>Fungi incertae sedis</taxon>
        <taxon>Mucoromycota</taxon>
        <taxon>Mucoromycotina</taxon>
        <taxon>Mucoromycetes</taxon>
        <taxon>Mucorales</taxon>
        <taxon>Mucorineae</taxon>
        <taxon>Mucoraceae</taxon>
        <taxon>Parasitella</taxon>
    </lineage>
</organism>
<gene>
    <name evidence="2" type="primary">PARPA_06156.1 scaffold 21352</name>
</gene>
<proteinExistence type="predicted"/>
<feature type="region of interest" description="Disordered" evidence="1">
    <location>
        <begin position="1"/>
        <end position="164"/>
    </location>
</feature>
<evidence type="ECO:0000313" key="3">
    <source>
        <dbReference type="Proteomes" id="UP000054107"/>
    </source>
</evidence>
<accession>A0A0B7N496</accession>
<feature type="compositionally biased region" description="Low complexity" evidence="1">
    <location>
        <begin position="149"/>
        <end position="164"/>
    </location>
</feature>
<feature type="compositionally biased region" description="Pro residues" evidence="1">
    <location>
        <begin position="95"/>
        <end position="106"/>
    </location>
</feature>
<sequence>MLLRSGLDYSYTPPVNKKRKAVKDPEGQRPSTKQKLNHDDCGPELLPRPTSPPQPALPLPHSPKPSASLPSPSGTTPPARPAPKLIRTKSTFELLPPPASPFPSPSASPASDQQSPPFSVLTPPSKSETMARDMPASSYDTAPLIPSQESANANDDNSENSSSNQHISFNELVIVNIFDDDDPAEIINNKPFFFIPL</sequence>
<reference evidence="2 3" key="1">
    <citation type="submission" date="2014-09" db="EMBL/GenBank/DDBJ databases">
        <authorList>
            <person name="Ellenberger Sabrina"/>
        </authorList>
    </citation>
    <scope>NUCLEOTIDE SEQUENCE [LARGE SCALE GENOMIC DNA]</scope>
    <source>
        <strain evidence="2 3">CBS 412.66</strain>
    </source>
</reference>